<dbReference type="AlphaFoldDB" id="A0A059G2G9"/>
<dbReference type="SUPFAM" id="SSF55424">
    <property type="entry name" value="FAD/NAD-linked reductases, dimerisation (C-terminal) domain"/>
    <property type="match status" value="1"/>
</dbReference>
<proteinExistence type="predicted"/>
<comment type="caution">
    <text evidence="7">The sequence shown here is derived from an EMBL/GenBank/DDBJ whole genome shotgun (WGS) entry which is preliminary data.</text>
</comment>
<evidence type="ECO:0000259" key="5">
    <source>
        <dbReference type="Pfam" id="PF07992"/>
    </source>
</evidence>
<dbReference type="GO" id="GO:0005737">
    <property type="term" value="C:cytoplasm"/>
    <property type="evidence" value="ECO:0007669"/>
    <property type="project" value="TreeGrafter"/>
</dbReference>
<comment type="cofactor">
    <cofactor evidence="1">
        <name>FAD</name>
        <dbReference type="ChEBI" id="CHEBI:57692"/>
    </cofactor>
</comment>
<dbReference type="PRINTS" id="PR00411">
    <property type="entry name" value="PNDRDTASEI"/>
</dbReference>
<dbReference type="STRING" id="1280953.HOC_19361"/>
<dbReference type="PANTHER" id="PTHR43557:SF2">
    <property type="entry name" value="RIESKE DOMAIN-CONTAINING PROTEIN-RELATED"/>
    <property type="match status" value="1"/>
</dbReference>
<dbReference type="PATRIC" id="fig|1280953.3.peg.3869"/>
<dbReference type="InterPro" id="IPR050446">
    <property type="entry name" value="FAD-oxidoreductase/Apoptosis"/>
</dbReference>
<keyword evidence="7" id="KW-0223">Dioxygenase</keyword>
<dbReference type="eggNOG" id="COG1251">
    <property type="taxonomic scope" value="Bacteria"/>
</dbReference>
<dbReference type="GeneID" id="92498545"/>
<evidence type="ECO:0000313" key="7">
    <source>
        <dbReference type="EMBL" id="KDA00360.1"/>
    </source>
</evidence>
<sequence>MQSFAIIGAGLAGATACRSLRDQGFEGKIFLFGDEPYEPYDRPSLSKSALATKSAPPLLMGCNWSEEFRVEKCLGVRVETIDLPSMRIEVSSGSDLKFDKLLFATGSRARSLRLDAHSETPGLYSLRTLDDCVALQGAISPGAQVIIIGGGLIGCELATTIQKMGAKAIILETANELLLRVLGKTIGSWCREELEAIGVEVHTGVSITHVDLDPSFREVRCGDGRRFSGDLAIVSVGAEPVTALAEHAGLACARGIIVNSVGMASSDTVYAAGDVASWPLRSGGRRSLETYLNSQNQAAVAAGAMLGKGEPAPQVPISWTEIAGHRIQMMGEVTGPGDVVTRVDPGGTGMTVCRLNGGELQSVVSINQPADFSFASKIIERRMQVDAKSIRDPLIRMKDVFKLAAKTVA</sequence>
<evidence type="ECO:0000256" key="2">
    <source>
        <dbReference type="ARBA" id="ARBA00022630"/>
    </source>
</evidence>
<reference evidence="7 8" key="1">
    <citation type="journal article" date="2014" name="Antonie Van Leeuwenhoek">
        <title>Hyphomonas beringensis sp. nov. and Hyphomonas chukchiensis sp. nov., isolated from surface seawater of the Bering Sea and Chukchi Sea.</title>
        <authorList>
            <person name="Li C."/>
            <person name="Lai Q."/>
            <person name="Li G."/>
            <person name="Dong C."/>
            <person name="Wang J."/>
            <person name="Liao Y."/>
            <person name="Shao Z."/>
        </authorList>
    </citation>
    <scope>NUCLEOTIDE SEQUENCE [LARGE SCALE GENOMIC DNA]</scope>
    <source>
        <strain evidence="7 8">SCH89</strain>
    </source>
</reference>
<evidence type="ECO:0000256" key="1">
    <source>
        <dbReference type="ARBA" id="ARBA00001974"/>
    </source>
</evidence>
<dbReference type="InterPro" id="IPR036188">
    <property type="entry name" value="FAD/NAD-bd_sf"/>
</dbReference>
<evidence type="ECO:0000256" key="3">
    <source>
        <dbReference type="ARBA" id="ARBA00022827"/>
    </source>
</evidence>
<accession>A0A059G2G9</accession>
<dbReference type="Gene3D" id="3.50.50.60">
    <property type="entry name" value="FAD/NAD(P)-binding domain"/>
    <property type="match status" value="2"/>
</dbReference>
<dbReference type="GO" id="GO:0051213">
    <property type="term" value="F:dioxygenase activity"/>
    <property type="evidence" value="ECO:0007669"/>
    <property type="project" value="UniProtKB-KW"/>
</dbReference>
<dbReference type="Proteomes" id="UP000024942">
    <property type="component" value="Unassembled WGS sequence"/>
</dbReference>
<dbReference type="Pfam" id="PF14759">
    <property type="entry name" value="Reductase_C"/>
    <property type="match status" value="1"/>
</dbReference>
<dbReference type="InterPro" id="IPR023753">
    <property type="entry name" value="FAD/NAD-binding_dom"/>
</dbReference>
<dbReference type="PANTHER" id="PTHR43557">
    <property type="entry name" value="APOPTOSIS-INDUCING FACTOR 1"/>
    <property type="match status" value="1"/>
</dbReference>
<evidence type="ECO:0000256" key="4">
    <source>
        <dbReference type="ARBA" id="ARBA00023002"/>
    </source>
</evidence>
<dbReference type="Gene3D" id="3.30.390.30">
    <property type="match status" value="1"/>
</dbReference>
<keyword evidence="4" id="KW-0560">Oxidoreductase</keyword>
<name>A0A059G2G9_9PROT</name>
<dbReference type="InterPro" id="IPR016156">
    <property type="entry name" value="FAD/NAD-linked_Rdtase_dimer_sf"/>
</dbReference>
<dbReference type="PRINTS" id="PR00368">
    <property type="entry name" value="FADPNR"/>
</dbReference>
<dbReference type="Pfam" id="PF07992">
    <property type="entry name" value="Pyr_redox_2"/>
    <property type="match status" value="1"/>
</dbReference>
<keyword evidence="8" id="KW-1185">Reference proteome</keyword>
<dbReference type="OrthoDB" id="7809559at2"/>
<gene>
    <name evidence="7" type="ORF">HOC_19361</name>
</gene>
<organism evidence="7 8">
    <name type="scientific">Hyphomonas oceanitis SCH89</name>
    <dbReference type="NCBI Taxonomy" id="1280953"/>
    <lineage>
        <taxon>Bacteria</taxon>
        <taxon>Pseudomonadati</taxon>
        <taxon>Pseudomonadota</taxon>
        <taxon>Alphaproteobacteria</taxon>
        <taxon>Hyphomonadales</taxon>
        <taxon>Hyphomonadaceae</taxon>
        <taxon>Hyphomonas</taxon>
    </lineage>
</organism>
<evidence type="ECO:0000313" key="8">
    <source>
        <dbReference type="Proteomes" id="UP000024942"/>
    </source>
</evidence>
<feature type="domain" description="Reductase C-terminal" evidence="6">
    <location>
        <begin position="319"/>
        <end position="400"/>
    </location>
</feature>
<evidence type="ECO:0000259" key="6">
    <source>
        <dbReference type="Pfam" id="PF14759"/>
    </source>
</evidence>
<dbReference type="RefSeq" id="WP_051615014.1">
    <property type="nucleotide sequence ID" value="NZ_ARYL01000058.1"/>
</dbReference>
<dbReference type="GO" id="GO:0016651">
    <property type="term" value="F:oxidoreductase activity, acting on NAD(P)H"/>
    <property type="evidence" value="ECO:0007669"/>
    <property type="project" value="TreeGrafter"/>
</dbReference>
<protein>
    <submittedName>
        <fullName evidence="7">Biphenyl 2,3-dioxygenase ferredoxin reductase subunit (BphA4)</fullName>
    </submittedName>
</protein>
<dbReference type="EMBL" id="ARYL01000058">
    <property type="protein sequence ID" value="KDA00360.1"/>
    <property type="molecule type" value="Genomic_DNA"/>
</dbReference>
<keyword evidence="2" id="KW-0285">Flavoprotein</keyword>
<feature type="domain" description="FAD/NAD(P)-binding" evidence="5">
    <location>
        <begin position="4"/>
        <end position="298"/>
    </location>
</feature>
<dbReference type="InterPro" id="IPR028202">
    <property type="entry name" value="Reductase_C"/>
</dbReference>
<keyword evidence="3" id="KW-0274">FAD</keyword>
<dbReference type="SUPFAM" id="SSF51905">
    <property type="entry name" value="FAD/NAD(P)-binding domain"/>
    <property type="match status" value="1"/>
</dbReference>